<dbReference type="Proteomes" id="UP000287168">
    <property type="component" value="Unassembled WGS sequence"/>
</dbReference>
<evidence type="ECO:0000313" key="4">
    <source>
        <dbReference type="Proteomes" id="UP000287168"/>
    </source>
</evidence>
<comment type="caution">
    <text evidence="3">The sequence shown here is derived from an EMBL/GenBank/DDBJ whole genome shotgun (WGS) entry which is preliminary data.</text>
</comment>
<dbReference type="EMBL" id="SBLC01000027">
    <property type="protein sequence ID" value="RWY39121.1"/>
    <property type="molecule type" value="Genomic_DNA"/>
</dbReference>
<dbReference type="GO" id="GO:0003677">
    <property type="term" value="F:DNA binding"/>
    <property type="evidence" value="ECO:0007669"/>
    <property type="project" value="InterPro"/>
</dbReference>
<keyword evidence="4" id="KW-1185">Reference proteome</keyword>
<dbReference type="InterPro" id="IPR010982">
    <property type="entry name" value="Lambda_DNA-bd_dom_sf"/>
</dbReference>
<dbReference type="Pfam" id="PF01381">
    <property type="entry name" value="HTH_3"/>
    <property type="match status" value="1"/>
</dbReference>
<evidence type="ECO:0000259" key="2">
    <source>
        <dbReference type="PROSITE" id="PS50943"/>
    </source>
</evidence>
<gene>
    <name evidence="3" type="ORF">EP867_14870</name>
</gene>
<evidence type="ECO:0000256" key="1">
    <source>
        <dbReference type="SAM" id="MobiDB-lite"/>
    </source>
</evidence>
<dbReference type="CDD" id="cd00093">
    <property type="entry name" value="HTH_XRE"/>
    <property type="match status" value="1"/>
</dbReference>
<dbReference type="SMART" id="SM00530">
    <property type="entry name" value="HTH_XRE"/>
    <property type="match status" value="1"/>
</dbReference>
<feature type="region of interest" description="Disordered" evidence="1">
    <location>
        <begin position="56"/>
        <end position="77"/>
    </location>
</feature>
<protein>
    <submittedName>
        <fullName evidence="3">XRE family transcriptional regulator</fullName>
    </submittedName>
</protein>
<reference evidence="3 4" key="1">
    <citation type="journal article" date="2015" name="Int. J. Syst. Evol. Microbiol.">
        <title>Gemmobacter intermedius sp. nov., isolated from a white stork (Ciconia ciconia).</title>
        <authorList>
            <person name="Kampfer P."/>
            <person name="Jerzak L."/>
            <person name="Wilharm G."/>
            <person name="Golke J."/>
            <person name="Busse H.J."/>
            <person name="Glaeser S.P."/>
        </authorList>
    </citation>
    <scope>NUCLEOTIDE SEQUENCE [LARGE SCALE GENOMIC DNA]</scope>
    <source>
        <strain evidence="3 4">119/4</strain>
    </source>
</reference>
<accession>A0A444M8X1</accession>
<dbReference type="SUPFAM" id="SSF47413">
    <property type="entry name" value="lambda repressor-like DNA-binding domains"/>
    <property type="match status" value="1"/>
</dbReference>
<dbReference type="Gene3D" id="1.10.260.40">
    <property type="entry name" value="lambda repressor-like DNA-binding domains"/>
    <property type="match status" value="1"/>
</dbReference>
<evidence type="ECO:0000313" key="3">
    <source>
        <dbReference type="EMBL" id="RWY39121.1"/>
    </source>
</evidence>
<feature type="domain" description="HTH cro/C1-type" evidence="2">
    <location>
        <begin position="1"/>
        <end position="55"/>
    </location>
</feature>
<dbReference type="OrthoDB" id="9797172at2"/>
<dbReference type="AlphaFoldDB" id="A0A444M8X1"/>
<dbReference type="InterPro" id="IPR001387">
    <property type="entry name" value="Cro/C1-type_HTH"/>
</dbReference>
<organism evidence="3 4">
    <name type="scientific">Falsigemmobacter intermedius</name>
    <dbReference type="NCBI Taxonomy" id="1553448"/>
    <lineage>
        <taxon>Bacteria</taxon>
        <taxon>Pseudomonadati</taxon>
        <taxon>Pseudomonadota</taxon>
        <taxon>Alphaproteobacteria</taxon>
        <taxon>Rhodobacterales</taxon>
        <taxon>Paracoccaceae</taxon>
        <taxon>Falsigemmobacter</taxon>
    </lineage>
</organism>
<proteinExistence type="predicted"/>
<dbReference type="PROSITE" id="PS50943">
    <property type="entry name" value="HTH_CROC1"/>
    <property type="match status" value="1"/>
</dbReference>
<name>A0A444M8X1_9RHOB</name>
<sequence length="108" mass="12026">MKELRTSRRLSLPEVAAGSGISYQQLQKYEAGRNSLSARRLAKIAMLFDMDAPALLNPPTSKDDCTSLSDSESTQRRGERARLLKAYFALLQDVRQAFLKLLEGAGKH</sequence>